<proteinExistence type="inferred from homology"/>
<dbReference type="CDD" id="cd01740">
    <property type="entry name" value="GATase1_FGAR_AT"/>
    <property type="match status" value="1"/>
</dbReference>
<dbReference type="PROSITE" id="PS51273">
    <property type="entry name" value="GATASE_TYPE_1"/>
    <property type="match status" value="1"/>
</dbReference>
<keyword evidence="10" id="KW-1185">Reference proteome</keyword>
<dbReference type="FunCoup" id="R9T8Z8">
    <property type="interactions" value="21"/>
</dbReference>
<dbReference type="SMART" id="SM01211">
    <property type="entry name" value="GATase_5"/>
    <property type="match status" value="1"/>
</dbReference>
<dbReference type="GO" id="GO:0004642">
    <property type="term" value="F:phosphoribosylformylglycinamidine synthase activity"/>
    <property type="evidence" value="ECO:0007669"/>
    <property type="project" value="UniProtKB-UniRule"/>
</dbReference>
<name>R9T8Z8_METII</name>
<evidence type="ECO:0000256" key="3">
    <source>
        <dbReference type="ARBA" id="ARBA00022741"/>
    </source>
</evidence>
<dbReference type="InterPro" id="IPR029062">
    <property type="entry name" value="Class_I_gatase-like"/>
</dbReference>
<sequence length="278" mass="30834">MDTKDIKVCVLRIEGTNCEDETNEAFRMLGASVETIHLKQLTSDVSPALRRSLEDYHILAFPGGFSAGDYVRAGAIFAARMKSALAGDLQKFVESGKPVLGICNGFQILVELGLLPAMGKTMSDFPQSALYTNDSARFECRPTFLRHDNRGRCLFTSQIPQGKVLMIPSAHAEGNLKFPSDMQSKYLEKLEENDQIVFRYVNPNEDEVSYPWCPNGSISQIAGICNEGGNVLGLMPHPERVMFRFQHPDWTRSKECPDGAGDGRAVFQSVLDSVKKSF</sequence>
<keyword evidence="2 8" id="KW-0436">Ligase</keyword>
<evidence type="ECO:0000313" key="9">
    <source>
        <dbReference type="EMBL" id="AGN27124.1"/>
    </source>
</evidence>
<keyword evidence="4 8" id="KW-0658">Purine biosynthesis</keyword>
<keyword evidence="5 8" id="KW-0378">Hydrolase</keyword>
<dbReference type="Proteomes" id="UP000014070">
    <property type="component" value="Chromosome"/>
</dbReference>
<dbReference type="EC" id="3.5.1.2" evidence="8"/>
<evidence type="ECO:0000256" key="6">
    <source>
        <dbReference type="ARBA" id="ARBA00022840"/>
    </source>
</evidence>
<feature type="active site" description="Nucleophile" evidence="8">
    <location>
        <position position="103"/>
    </location>
</feature>
<dbReference type="KEGG" id="mer:MMINT_18470"/>
<dbReference type="EMBL" id="CP005934">
    <property type="protein sequence ID" value="AGN27124.1"/>
    <property type="molecule type" value="Genomic_DNA"/>
</dbReference>
<keyword evidence="3 8" id="KW-0547">Nucleotide-binding</keyword>
<accession>R9T8Z8</accession>
<dbReference type="PANTHER" id="PTHR47552:SF1">
    <property type="entry name" value="PHOSPHORIBOSYLFORMYLGLYCINAMIDINE SYNTHASE SUBUNIT PURQ"/>
    <property type="match status" value="1"/>
</dbReference>
<gene>
    <name evidence="8" type="primary">purQ</name>
    <name evidence="9" type="ORF">MMINT_18470</name>
</gene>
<dbReference type="GO" id="GO:0005737">
    <property type="term" value="C:cytoplasm"/>
    <property type="evidence" value="ECO:0007669"/>
    <property type="project" value="UniProtKB-SubCell"/>
</dbReference>
<comment type="function">
    <text evidence="8">Part of the phosphoribosylformylglycinamidine synthase complex involved in the purines biosynthetic pathway. Catalyzes the ATP-dependent conversion of formylglycinamide ribonucleotide (FGAR) and glutamine to yield formylglycinamidine ribonucleotide (FGAM) and glutamate. The FGAM synthase complex is composed of three subunits. PurQ produces an ammonia molecule by converting glutamine to glutamate. PurL transfers the ammonia molecule to FGAR to form FGAM in an ATP-dependent manner. PurS interacts with PurQ and PurL and is thought to assist in the transfer of the ammonia molecule from PurQ to PurL.</text>
</comment>
<dbReference type="SUPFAM" id="SSF52317">
    <property type="entry name" value="Class I glutamine amidotransferase-like"/>
    <property type="match status" value="1"/>
</dbReference>
<dbReference type="STRING" id="1295009.MMINT_18470"/>
<dbReference type="NCBIfam" id="TIGR01737">
    <property type="entry name" value="FGAM_synth_I"/>
    <property type="match status" value="1"/>
</dbReference>
<feature type="active site" evidence="8">
    <location>
        <position position="239"/>
    </location>
</feature>
<comment type="catalytic activity">
    <reaction evidence="8">
        <text>L-glutamine + H2O = L-glutamate + NH4(+)</text>
        <dbReference type="Rhea" id="RHEA:15889"/>
        <dbReference type="ChEBI" id="CHEBI:15377"/>
        <dbReference type="ChEBI" id="CHEBI:28938"/>
        <dbReference type="ChEBI" id="CHEBI:29985"/>
        <dbReference type="ChEBI" id="CHEBI:58359"/>
        <dbReference type="EC" id="3.5.1.2"/>
    </reaction>
</comment>
<dbReference type="PANTHER" id="PTHR47552">
    <property type="entry name" value="PHOSPHORIBOSYLFORMYLGLYCINAMIDINE SYNTHASE SUBUNIT PURQ"/>
    <property type="match status" value="1"/>
</dbReference>
<dbReference type="GO" id="GO:0004359">
    <property type="term" value="F:glutaminase activity"/>
    <property type="evidence" value="ECO:0007669"/>
    <property type="project" value="UniProtKB-EC"/>
</dbReference>
<organism evidence="9 10">
    <name type="scientific">Methanomassiliicoccus intestinalis (strain Issoire-Mx1)</name>
    <dbReference type="NCBI Taxonomy" id="1295009"/>
    <lineage>
        <taxon>Archaea</taxon>
        <taxon>Methanobacteriati</taxon>
        <taxon>Thermoplasmatota</taxon>
        <taxon>Thermoplasmata</taxon>
        <taxon>Methanomassiliicoccales</taxon>
        <taxon>Methanomassiliicoccaceae</taxon>
        <taxon>Methanomassiliicoccus</taxon>
    </lineage>
</organism>
<protein>
    <recommendedName>
        <fullName evidence="8">Phosphoribosylformylglycinamidine synthase subunit PurQ</fullName>
        <shortName evidence="8">FGAM synthase</shortName>
        <ecNumber evidence="8">6.3.5.3</ecNumber>
    </recommendedName>
    <alternativeName>
        <fullName evidence="8">Formylglycinamide ribonucleotide amidotransferase subunit I</fullName>
        <shortName evidence="8">FGAR amidotransferase I</shortName>
        <shortName evidence="8">FGAR-AT I</shortName>
    </alternativeName>
    <alternativeName>
        <fullName evidence="8">Glutaminase PurQ</fullName>
        <ecNumber evidence="8">3.5.1.2</ecNumber>
    </alternativeName>
    <alternativeName>
        <fullName evidence="8">Phosphoribosylformylglycinamidine synthase subunit I</fullName>
    </alternativeName>
</protein>
<dbReference type="GO" id="GO:0006189">
    <property type="term" value="P:'de novo' IMP biosynthetic process"/>
    <property type="evidence" value="ECO:0007669"/>
    <property type="project" value="UniProtKB-UniRule"/>
</dbReference>
<evidence type="ECO:0000256" key="5">
    <source>
        <dbReference type="ARBA" id="ARBA00022801"/>
    </source>
</evidence>
<dbReference type="GO" id="GO:0005524">
    <property type="term" value="F:ATP binding"/>
    <property type="evidence" value="ECO:0007669"/>
    <property type="project" value="UniProtKB-KW"/>
</dbReference>
<dbReference type="OrthoDB" id="6486at2157"/>
<dbReference type="HAMAP" id="MF_00421">
    <property type="entry name" value="PurQ"/>
    <property type="match status" value="1"/>
</dbReference>
<keyword evidence="6 8" id="KW-0067">ATP-binding</keyword>
<dbReference type="Pfam" id="PF13507">
    <property type="entry name" value="GATase_5"/>
    <property type="match status" value="1"/>
</dbReference>
<reference evidence="9 10" key="1">
    <citation type="journal article" date="2013" name="Genome Announc.">
        <title>Genome sequence of 'Candidatus Methanomassiliicoccus intestinalis' Issoire-Mx1, a third thermoplasmatales-related methanogenic archaeon from human feces.</title>
        <authorList>
            <person name="Borrel G."/>
            <person name="Harris H.M."/>
            <person name="Parisot N."/>
            <person name="Gaci N."/>
            <person name="Tottey W."/>
            <person name="Mihajlovski A."/>
            <person name="Deane J."/>
            <person name="Gribaldo S."/>
            <person name="Bardot O."/>
            <person name="Peyretaillade E."/>
            <person name="Peyret P."/>
            <person name="O'Toole P.W."/>
            <person name="Brugere J.F."/>
        </authorList>
    </citation>
    <scope>NUCLEOTIDE SEQUENCE [LARGE SCALE GENOMIC DNA]</scope>
    <source>
        <strain evidence="9 10">Issoire-Mx1</strain>
    </source>
</reference>
<evidence type="ECO:0000313" key="10">
    <source>
        <dbReference type="Proteomes" id="UP000014070"/>
    </source>
</evidence>
<dbReference type="RefSeq" id="WP_020449649.1">
    <property type="nucleotide sequence ID" value="NC_021353.1"/>
</dbReference>
<keyword evidence="7 8" id="KW-0315">Glutamine amidotransferase</keyword>
<dbReference type="NCBIfam" id="NF002252">
    <property type="entry name" value="PRK01175.1"/>
    <property type="match status" value="1"/>
</dbReference>
<comment type="catalytic activity">
    <reaction evidence="8">
        <text>N(2)-formyl-N(1)-(5-phospho-beta-D-ribosyl)glycinamide + L-glutamine + ATP + H2O = 2-formamido-N(1)-(5-O-phospho-beta-D-ribosyl)acetamidine + L-glutamate + ADP + phosphate + H(+)</text>
        <dbReference type="Rhea" id="RHEA:17129"/>
        <dbReference type="ChEBI" id="CHEBI:15377"/>
        <dbReference type="ChEBI" id="CHEBI:15378"/>
        <dbReference type="ChEBI" id="CHEBI:29985"/>
        <dbReference type="ChEBI" id="CHEBI:30616"/>
        <dbReference type="ChEBI" id="CHEBI:43474"/>
        <dbReference type="ChEBI" id="CHEBI:58359"/>
        <dbReference type="ChEBI" id="CHEBI:147286"/>
        <dbReference type="ChEBI" id="CHEBI:147287"/>
        <dbReference type="ChEBI" id="CHEBI:456216"/>
        <dbReference type="EC" id="6.3.5.3"/>
    </reaction>
</comment>
<comment type="pathway">
    <text evidence="8">Purine metabolism; IMP biosynthesis via de novo pathway; 5-amino-1-(5-phospho-D-ribosyl)imidazole from N(2)-formyl-N(1)-(5-phospho-D-ribosyl)glycinamide: step 1/2.</text>
</comment>
<dbReference type="InParanoid" id="R9T8Z8"/>
<evidence type="ECO:0000256" key="2">
    <source>
        <dbReference type="ARBA" id="ARBA00022598"/>
    </source>
</evidence>
<keyword evidence="1 8" id="KW-0963">Cytoplasm</keyword>
<comment type="subunit">
    <text evidence="8">Part of the FGAM synthase complex composed of 1 PurL, 1 PurQ and 2 PurS subunits.</text>
</comment>
<dbReference type="EC" id="6.3.5.3" evidence="8"/>
<feature type="active site" evidence="8">
    <location>
        <position position="237"/>
    </location>
</feature>
<dbReference type="GeneID" id="41324195"/>
<dbReference type="UniPathway" id="UPA00074">
    <property type="reaction ID" value="UER00128"/>
</dbReference>
<evidence type="ECO:0000256" key="1">
    <source>
        <dbReference type="ARBA" id="ARBA00022490"/>
    </source>
</evidence>
<evidence type="ECO:0000256" key="8">
    <source>
        <dbReference type="HAMAP-Rule" id="MF_00421"/>
    </source>
</evidence>
<dbReference type="Gene3D" id="3.40.50.880">
    <property type="match status" value="1"/>
</dbReference>
<dbReference type="AlphaFoldDB" id="R9T8Z8"/>
<evidence type="ECO:0000256" key="4">
    <source>
        <dbReference type="ARBA" id="ARBA00022755"/>
    </source>
</evidence>
<evidence type="ECO:0000256" key="7">
    <source>
        <dbReference type="ARBA" id="ARBA00022962"/>
    </source>
</evidence>
<dbReference type="PIRSF" id="PIRSF001586">
    <property type="entry name" value="FGAM_synth_I"/>
    <property type="match status" value="1"/>
</dbReference>
<dbReference type="HOGENOM" id="CLU_001031_3_0_2"/>
<comment type="subcellular location">
    <subcellularLocation>
        <location evidence="8">Cytoplasm</location>
    </subcellularLocation>
</comment>
<dbReference type="InterPro" id="IPR010075">
    <property type="entry name" value="PRibForGlyAmidine_synth_PurQ"/>
</dbReference>